<proteinExistence type="predicted"/>
<reference evidence="1" key="1">
    <citation type="submission" date="2023-08" db="EMBL/GenBank/DDBJ databases">
        <title>Black Yeasts Isolated from many extreme environments.</title>
        <authorList>
            <person name="Coleine C."/>
            <person name="Stajich J.E."/>
            <person name="Selbmann L."/>
        </authorList>
    </citation>
    <scope>NUCLEOTIDE SEQUENCE</scope>
    <source>
        <strain evidence="1">CCFEE 5810</strain>
    </source>
</reference>
<protein>
    <submittedName>
        <fullName evidence="1">Uncharacterized protein</fullName>
    </submittedName>
</protein>
<evidence type="ECO:0000313" key="2">
    <source>
        <dbReference type="Proteomes" id="UP001310594"/>
    </source>
</evidence>
<sequence>MILALAGTILTPGIVAKEHPTPDYTLHLKANDCCRVWSRSRGCIEGMKPYEGGSKHLDVACYPVSIGADWIPSNPEDTVDPGCQIWKIKKRKCLELTDGREDGWNPNPNDPLERSIAAKGTVTMHYNHLFTAAHVAATATKATEVVVETTVTLSPGTTVLPTRYTTIYVTPSANSGFTAVGRSMGRTTPTPESTAAD</sequence>
<dbReference type="EMBL" id="JAVRQU010000001">
    <property type="protein sequence ID" value="KAK5707490.1"/>
    <property type="molecule type" value="Genomic_DNA"/>
</dbReference>
<gene>
    <name evidence="1" type="ORF">LTR97_000024</name>
</gene>
<dbReference type="Proteomes" id="UP001310594">
    <property type="component" value="Unassembled WGS sequence"/>
</dbReference>
<organism evidence="1 2">
    <name type="scientific">Elasticomyces elasticus</name>
    <dbReference type="NCBI Taxonomy" id="574655"/>
    <lineage>
        <taxon>Eukaryota</taxon>
        <taxon>Fungi</taxon>
        <taxon>Dikarya</taxon>
        <taxon>Ascomycota</taxon>
        <taxon>Pezizomycotina</taxon>
        <taxon>Dothideomycetes</taxon>
        <taxon>Dothideomycetidae</taxon>
        <taxon>Mycosphaerellales</taxon>
        <taxon>Teratosphaeriaceae</taxon>
        <taxon>Elasticomyces</taxon>
    </lineage>
</organism>
<comment type="caution">
    <text evidence="1">The sequence shown here is derived from an EMBL/GenBank/DDBJ whole genome shotgun (WGS) entry which is preliminary data.</text>
</comment>
<accession>A0AAN7WJN3</accession>
<name>A0AAN7WJN3_9PEZI</name>
<evidence type="ECO:0000313" key="1">
    <source>
        <dbReference type="EMBL" id="KAK5707490.1"/>
    </source>
</evidence>
<dbReference type="AlphaFoldDB" id="A0AAN7WJN3"/>